<evidence type="ECO:0008006" key="3">
    <source>
        <dbReference type="Google" id="ProtNLM"/>
    </source>
</evidence>
<dbReference type="Proteomes" id="UP000001822">
    <property type="component" value="Chromosome"/>
</dbReference>
<protein>
    <recommendedName>
        <fullName evidence="3">Lipocalin-like domain-containing protein</fullName>
    </recommendedName>
</protein>
<accession>A0A6N4SV31</accession>
<evidence type="ECO:0000313" key="2">
    <source>
        <dbReference type="Proteomes" id="UP000001822"/>
    </source>
</evidence>
<gene>
    <name evidence="1" type="ordered locus">CHU_3007</name>
</gene>
<proteinExistence type="predicted"/>
<evidence type="ECO:0000313" key="1">
    <source>
        <dbReference type="EMBL" id="ABG60248.1"/>
    </source>
</evidence>
<reference evidence="1 2" key="1">
    <citation type="journal article" date="2007" name="Appl. Environ. Microbiol.">
        <title>Genome sequence of the cellulolytic gliding bacterium Cytophaga hutchinsonii.</title>
        <authorList>
            <person name="Xie G."/>
            <person name="Bruce D.C."/>
            <person name="Challacombe J.F."/>
            <person name="Chertkov O."/>
            <person name="Detter J.C."/>
            <person name="Gilna P."/>
            <person name="Han C.S."/>
            <person name="Lucas S."/>
            <person name="Misra M."/>
            <person name="Myers G.L."/>
            <person name="Richardson P."/>
            <person name="Tapia R."/>
            <person name="Thayer N."/>
            <person name="Thompson L.S."/>
            <person name="Brettin T.S."/>
            <person name="Henrissat B."/>
            <person name="Wilson D.B."/>
            <person name="McBride M.J."/>
        </authorList>
    </citation>
    <scope>NUCLEOTIDE SEQUENCE [LARGE SCALE GENOMIC DNA]</scope>
    <source>
        <strain evidence="2">ATCC 33406 / DSM 1761 / CIP 103989 / NBRC 15051 / NCIMB 9469 / D465</strain>
    </source>
</reference>
<keyword evidence="2" id="KW-1185">Reference proteome</keyword>
<dbReference type="KEGG" id="chu:CHU_3007"/>
<organism evidence="1 2">
    <name type="scientific">Cytophaga hutchinsonii (strain ATCC 33406 / DSM 1761 / CIP 103989 / NBRC 15051 / NCIMB 9469 / D465)</name>
    <dbReference type="NCBI Taxonomy" id="269798"/>
    <lineage>
        <taxon>Bacteria</taxon>
        <taxon>Pseudomonadati</taxon>
        <taxon>Bacteroidota</taxon>
        <taxon>Cytophagia</taxon>
        <taxon>Cytophagales</taxon>
        <taxon>Cytophagaceae</taxon>
        <taxon>Cytophaga</taxon>
    </lineage>
</organism>
<dbReference type="EMBL" id="CP000383">
    <property type="protein sequence ID" value="ABG60248.1"/>
    <property type="molecule type" value="Genomic_DNA"/>
</dbReference>
<sequence>MIMKNTMKQISGIAFLAFFLMSFTCVDFNKTLLGKWELKTIQTAGKPAMSTKEILGDSFMEFKSDFTYIESGESDSKGVWKITAEKYLQTKSEKQADFSEKMELKELAPGKIQITSPDKTSLVYERVK</sequence>
<name>A0A6N4SV31_CYTH3</name>
<dbReference type="AlphaFoldDB" id="A0A6N4SV31"/>